<organism evidence="6 7">
    <name type="scientific">Paenibacillus thiaminolyticus</name>
    <name type="common">Bacillus thiaminolyticus</name>
    <dbReference type="NCBI Taxonomy" id="49283"/>
    <lineage>
        <taxon>Bacteria</taxon>
        <taxon>Bacillati</taxon>
        <taxon>Bacillota</taxon>
        <taxon>Bacilli</taxon>
        <taxon>Bacillales</taxon>
        <taxon>Paenibacillaceae</taxon>
        <taxon>Paenibacillus</taxon>
    </lineage>
</organism>
<dbReference type="SUPFAM" id="SSF56091">
    <property type="entry name" value="DNA ligase/mRNA capping enzyme, catalytic domain"/>
    <property type="match status" value="1"/>
</dbReference>
<evidence type="ECO:0000313" key="6">
    <source>
        <dbReference type="EMBL" id="RJG16305.1"/>
    </source>
</evidence>
<name>A0A3A3G8M6_PANTH</name>
<gene>
    <name evidence="6" type="ORF">DQX05_28915</name>
</gene>
<dbReference type="OrthoDB" id="9802472at2"/>
<keyword evidence="2 6" id="KW-0436">Ligase</keyword>
<dbReference type="EMBL" id="QYZD01000060">
    <property type="protein sequence ID" value="RJG16305.1"/>
    <property type="molecule type" value="Genomic_DNA"/>
</dbReference>
<proteinExistence type="inferred from homology"/>
<dbReference type="PROSITE" id="PS50160">
    <property type="entry name" value="DNA_LIGASE_A3"/>
    <property type="match status" value="1"/>
</dbReference>
<feature type="domain" description="ATP-dependent DNA ligase family profile" evidence="5">
    <location>
        <begin position="143"/>
        <end position="263"/>
    </location>
</feature>
<dbReference type="Proteomes" id="UP000266177">
    <property type="component" value="Unassembled WGS sequence"/>
</dbReference>
<evidence type="ECO:0000256" key="4">
    <source>
        <dbReference type="SAM" id="MobiDB-lite"/>
    </source>
</evidence>
<evidence type="ECO:0000259" key="5">
    <source>
        <dbReference type="PROSITE" id="PS50160"/>
    </source>
</evidence>
<dbReference type="Pfam" id="PF01068">
    <property type="entry name" value="DNA_ligase_A_M"/>
    <property type="match status" value="1"/>
</dbReference>
<dbReference type="GO" id="GO:0005524">
    <property type="term" value="F:ATP binding"/>
    <property type="evidence" value="ECO:0007669"/>
    <property type="project" value="InterPro"/>
</dbReference>
<dbReference type="AlphaFoldDB" id="A0A3A3G8M6"/>
<dbReference type="PANTHER" id="PTHR45674:SF4">
    <property type="entry name" value="DNA LIGASE 1"/>
    <property type="match status" value="1"/>
</dbReference>
<dbReference type="PANTHER" id="PTHR45674">
    <property type="entry name" value="DNA LIGASE 1/3 FAMILY MEMBER"/>
    <property type="match status" value="1"/>
</dbReference>
<dbReference type="Gene3D" id="3.30.470.30">
    <property type="entry name" value="DNA ligase/mRNA capping enzyme"/>
    <property type="match status" value="1"/>
</dbReference>
<comment type="caution">
    <text evidence="6">The sequence shown here is derived from an EMBL/GenBank/DDBJ whole genome shotgun (WGS) entry which is preliminary data.</text>
</comment>
<comment type="catalytic activity">
    <reaction evidence="3">
        <text>ATP + (deoxyribonucleotide)n-3'-hydroxyl + 5'-phospho-(deoxyribonucleotide)m = (deoxyribonucleotide)n+m + AMP + diphosphate.</text>
        <dbReference type="EC" id="6.5.1.1"/>
    </reaction>
</comment>
<dbReference type="InterPro" id="IPR012340">
    <property type="entry name" value="NA-bd_OB-fold"/>
</dbReference>
<dbReference type="SUPFAM" id="SSF50249">
    <property type="entry name" value="Nucleic acid-binding proteins"/>
    <property type="match status" value="1"/>
</dbReference>
<sequence>MPRPPMEGSGQPPHREERNAAGFPEALPASLALPAAPMSPLRSDRIPAGEDWLHQLKWDGVRMLALCVQGRVRLFSKRMLEKTSIYADVTMMMEARPELRGRTLLLDGEVVVFDPNLGRPSFPLALQRERMRQRPDGALPAVYVLFDVLGIEERNVRRLPYEERHRLLLDLFPDKHPACFVADIFEDSDQLWKWVEQHGWEGVVSKKRRSTYQEGKRHQDWFKIKKDLLVEALTVGYMINNGRPASVVLTDLEGRYIGKASIGLDETRRLLLEGWAARYPASGPPGGPIVALRREPIVWMSVPIPCRAAALEYTPTGQLRHPRIDTLPLLR</sequence>
<dbReference type="Gene3D" id="3.30.1490.70">
    <property type="match status" value="1"/>
</dbReference>
<evidence type="ECO:0000256" key="3">
    <source>
        <dbReference type="ARBA" id="ARBA00034003"/>
    </source>
</evidence>
<dbReference type="GO" id="GO:0003910">
    <property type="term" value="F:DNA ligase (ATP) activity"/>
    <property type="evidence" value="ECO:0007669"/>
    <property type="project" value="UniProtKB-EC"/>
</dbReference>
<dbReference type="RefSeq" id="WP_119796700.1">
    <property type="nucleotide sequence ID" value="NZ_QYZD01000060.1"/>
</dbReference>
<evidence type="ECO:0000313" key="7">
    <source>
        <dbReference type="Proteomes" id="UP000266177"/>
    </source>
</evidence>
<dbReference type="CDD" id="cd07906">
    <property type="entry name" value="Adenylation_DNA_ligase_LigD_LigC"/>
    <property type="match status" value="1"/>
</dbReference>
<evidence type="ECO:0000256" key="1">
    <source>
        <dbReference type="ARBA" id="ARBA00007572"/>
    </source>
</evidence>
<feature type="region of interest" description="Disordered" evidence="4">
    <location>
        <begin position="1"/>
        <end position="23"/>
    </location>
</feature>
<accession>A0A3A3G8M6</accession>
<dbReference type="GO" id="GO:0006281">
    <property type="term" value="P:DNA repair"/>
    <property type="evidence" value="ECO:0007669"/>
    <property type="project" value="InterPro"/>
</dbReference>
<evidence type="ECO:0000256" key="2">
    <source>
        <dbReference type="ARBA" id="ARBA00022598"/>
    </source>
</evidence>
<dbReference type="GO" id="GO:0006310">
    <property type="term" value="P:DNA recombination"/>
    <property type="evidence" value="ECO:0007669"/>
    <property type="project" value="InterPro"/>
</dbReference>
<reference evidence="6 7" key="1">
    <citation type="submission" date="2018-09" db="EMBL/GenBank/DDBJ databases">
        <title>Paenibacillus SK2017-BO5.</title>
        <authorList>
            <person name="Piskunova J.V."/>
            <person name="Dubiley S.A."/>
            <person name="Severinov K.V."/>
        </authorList>
    </citation>
    <scope>NUCLEOTIDE SEQUENCE [LARGE SCALE GENOMIC DNA]</scope>
    <source>
        <strain evidence="6 7">BO5</strain>
    </source>
</reference>
<dbReference type="InterPro" id="IPR012310">
    <property type="entry name" value="DNA_ligase_ATP-dep_cent"/>
</dbReference>
<protein>
    <submittedName>
        <fullName evidence="6">DNA ligase</fullName>
    </submittedName>
</protein>
<dbReference type="InterPro" id="IPR050191">
    <property type="entry name" value="ATP-dep_DNA_ligase"/>
</dbReference>
<comment type="similarity">
    <text evidence="1">Belongs to the ATP-dependent DNA ligase family.</text>
</comment>